<feature type="domain" description="ChrR-like cupin" evidence="1">
    <location>
        <begin position="15"/>
        <end position="115"/>
    </location>
</feature>
<dbReference type="Proteomes" id="UP000320707">
    <property type="component" value="Unassembled WGS sequence"/>
</dbReference>
<protein>
    <submittedName>
        <fullName evidence="2">Acetylacetone-cleaving enzyme</fullName>
    </submittedName>
</protein>
<dbReference type="CDD" id="cd20302">
    <property type="entry name" value="cupin_DAD"/>
    <property type="match status" value="1"/>
</dbReference>
<evidence type="ECO:0000313" key="2">
    <source>
        <dbReference type="EMBL" id="TVY77873.1"/>
    </source>
</evidence>
<reference evidence="2 3" key="1">
    <citation type="journal article" date="2019" name="Microbiol. Resour. Announc.">
        <title>High-quality draft genome sequence of Fusarium oxysporum f. sp. cubense strain 160527, a causal agent of Panama disease.</title>
        <authorList>
            <person name="Asai S."/>
            <person name="Ayukawa Y."/>
            <person name="Gan P."/>
            <person name="Masuda S."/>
            <person name="Komatsu K."/>
            <person name="Shirasu K."/>
            <person name="Arie T."/>
        </authorList>
    </citation>
    <scope>NUCLEOTIDE SEQUENCE [LARGE SCALE GENOMIC DNA]</scope>
    <source>
        <strain evidence="2 3">160527</strain>
    </source>
</reference>
<comment type="caution">
    <text evidence="2">The sequence shown here is derived from an EMBL/GenBank/DDBJ whole genome shotgun (WGS) entry which is preliminary data.</text>
</comment>
<proteinExistence type="predicted"/>
<accession>A0A559LSK3</accession>
<evidence type="ECO:0000259" key="1">
    <source>
        <dbReference type="Pfam" id="PF12973"/>
    </source>
</evidence>
<name>A0A559LSK3_FUSOC</name>
<sequence>MSSPHTSTQPSNKGDTIHCDDLKWLPLAPKIWIKLIKLTPETGSYTVMIRAEPGGVLPRHRHVKGAEIYILKGNGDHPQAGHFEKGDYVSEHEGARHDLLVFEVETEMLMISEGPSVFVDDDGNDLYAMDIPMLQNLAASVV</sequence>
<dbReference type="InterPro" id="IPR014710">
    <property type="entry name" value="RmlC-like_jellyroll"/>
</dbReference>
<dbReference type="InterPro" id="IPR025979">
    <property type="entry name" value="ChrR-like_cupin_dom"/>
</dbReference>
<dbReference type="EMBL" id="SRMI01000002">
    <property type="protein sequence ID" value="TVY77873.1"/>
    <property type="molecule type" value="Genomic_DNA"/>
</dbReference>
<dbReference type="Gene3D" id="2.60.120.10">
    <property type="entry name" value="Jelly Rolls"/>
    <property type="match status" value="1"/>
</dbReference>
<evidence type="ECO:0000313" key="3">
    <source>
        <dbReference type="Proteomes" id="UP000320707"/>
    </source>
</evidence>
<organism evidence="2 3">
    <name type="scientific">Fusarium oxysporum f. sp. cubense</name>
    <dbReference type="NCBI Taxonomy" id="61366"/>
    <lineage>
        <taxon>Eukaryota</taxon>
        <taxon>Fungi</taxon>
        <taxon>Dikarya</taxon>
        <taxon>Ascomycota</taxon>
        <taxon>Pezizomycotina</taxon>
        <taxon>Sordariomycetes</taxon>
        <taxon>Hypocreomycetidae</taxon>
        <taxon>Hypocreales</taxon>
        <taxon>Nectriaceae</taxon>
        <taxon>Fusarium</taxon>
        <taxon>Fusarium oxysporum species complex</taxon>
    </lineage>
</organism>
<dbReference type="InterPro" id="IPR011051">
    <property type="entry name" value="RmlC_Cupin_sf"/>
</dbReference>
<dbReference type="SUPFAM" id="SSF51182">
    <property type="entry name" value="RmlC-like cupins"/>
    <property type="match status" value="1"/>
</dbReference>
<dbReference type="Pfam" id="PF12973">
    <property type="entry name" value="Cupin_7"/>
    <property type="match status" value="1"/>
</dbReference>
<dbReference type="AlphaFoldDB" id="A0A559LSK3"/>
<gene>
    <name evidence="2" type="primary">dke1</name>
    <name evidence="2" type="ORF">Focb16_v008013</name>
</gene>